<name>A0A224Y1K1_9HEMI</name>
<feature type="transmembrane region" description="Helical" evidence="1">
    <location>
        <begin position="12"/>
        <end position="44"/>
    </location>
</feature>
<proteinExistence type="predicted"/>
<organism evidence="2">
    <name type="scientific">Panstrongylus lignarius</name>
    <dbReference type="NCBI Taxonomy" id="156445"/>
    <lineage>
        <taxon>Eukaryota</taxon>
        <taxon>Metazoa</taxon>
        <taxon>Ecdysozoa</taxon>
        <taxon>Arthropoda</taxon>
        <taxon>Hexapoda</taxon>
        <taxon>Insecta</taxon>
        <taxon>Pterygota</taxon>
        <taxon>Neoptera</taxon>
        <taxon>Paraneoptera</taxon>
        <taxon>Hemiptera</taxon>
        <taxon>Heteroptera</taxon>
        <taxon>Panheteroptera</taxon>
        <taxon>Cimicomorpha</taxon>
        <taxon>Reduviidae</taxon>
        <taxon>Triatominae</taxon>
        <taxon>Panstrongylus</taxon>
    </lineage>
</organism>
<keyword evidence="1" id="KW-0472">Membrane</keyword>
<keyword evidence="1" id="KW-1133">Transmembrane helix</keyword>
<accession>A0A224Y1K1</accession>
<evidence type="ECO:0000256" key="1">
    <source>
        <dbReference type="SAM" id="Phobius"/>
    </source>
</evidence>
<dbReference type="AlphaFoldDB" id="A0A224Y1K1"/>
<feature type="transmembrane region" description="Helical" evidence="1">
    <location>
        <begin position="65"/>
        <end position="87"/>
    </location>
</feature>
<dbReference type="EMBL" id="GFTR01001923">
    <property type="protein sequence ID" value="JAW14503.1"/>
    <property type="molecule type" value="Transcribed_RNA"/>
</dbReference>
<sequence length="115" mass="12712">MDTSGSFKHSKIVVLCLCTALVSTCTVLSKVFKATYLIFLSLFSKKRPRIFIAKTRRPLSERISIIDNTVSYNIVFPTFLLVSVLVATCAKISFIASDASTSFLPNILSNRSILT</sequence>
<protein>
    <submittedName>
        <fullName evidence="2">Uncharacterized protein</fullName>
    </submittedName>
</protein>
<keyword evidence="1" id="KW-0812">Transmembrane</keyword>
<reference evidence="2" key="1">
    <citation type="journal article" date="2018" name="PLoS Negl. Trop. Dis.">
        <title>An insight into the salivary gland and fat body transcriptome of Panstrongylus lignarius (Hemiptera: Heteroptera), the main vector of Chagas disease in Peru.</title>
        <authorList>
            <person name="Nevoa J.C."/>
            <person name="Mendes M.T."/>
            <person name="da Silva M.V."/>
            <person name="Soares S.C."/>
            <person name="Oliveira C.J.F."/>
            <person name="Ribeiro J.M.C."/>
        </authorList>
    </citation>
    <scope>NUCLEOTIDE SEQUENCE</scope>
</reference>
<evidence type="ECO:0000313" key="2">
    <source>
        <dbReference type="EMBL" id="JAW14503.1"/>
    </source>
</evidence>